<protein>
    <submittedName>
        <fullName evidence="1">Uncharacterized protein</fullName>
    </submittedName>
</protein>
<name>A0A2D0MWE9_FLAN2</name>
<dbReference type="RefSeq" id="WP_099156021.1">
    <property type="nucleotide sequence ID" value="NZ_PDUD01000111.1"/>
</dbReference>
<sequence length="164" mass="18891">MPRAILTILVLNLFNLHLFGQIDDDAIRQKVLEMNLPDSAFVFGEWSEAGGTETHLKYLGTIESNKETYKIMTSSWIWGLSGRATNRILVFTSNNDYIGNYYIGMMYELPDKIEENKLVFLNLESERCDENAITEISFIDGIPEKFFIECKNGYGTLYSFEKEN</sequence>
<reference evidence="1 2" key="1">
    <citation type="submission" date="2017-10" db="EMBL/GenBank/DDBJ databases">
        <title>The draft genome sequence of Lewinella nigricans NBRC 102662.</title>
        <authorList>
            <person name="Wang K."/>
        </authorList>
    </citation>
    <scope>NUCLEOTIDE SEQUENCE [LARGE SCALE GENOMIC DNA]</scope>
    <source>
        <strain evidence="1 2">NBRC 102662</strain>
    </source>
</reference>
<dbReference type="OrthoDB" id="676503at2"/>
<dbReference type="EMBL" id="PDUD01000111">
    <property type="protein sequence ID" value="PHN00555.1"/>
    <property type="molecule type" value="Genomic_DNA"/>
</dbReference>
<evidence type="ECO:0000313" key="1">
    <source>
        <dbReference type="EMBL" id="PHN00555.1"/>
    </source>
</evidence>
<dbReference type="AlphaFoldDB" id="A0A2D0MWE9"/>
<evidence type="ECO:0000313" key="2">
    <source>
        <dbReference type="Proteomes" id="UP000223913"/>
    </source>
</evidence>
<dbReference type="Proteomes" id="UP000223913">
    <property type="component" value="Unassembled WGS sequence"/>
</dbReference>
<proteinExistence type="predicted"/>
<keyword evidence="2" id="KW-1185">Reference proteome</keyword>
<comment type="caution">
    <text evidence="1">The sequence shown here is derived from an EMBL/GenBank/DDBJ whole genome shotgun (WGS) entry which is preliminary data.</text>
</comment>
<gene>
    <name evidence="1" type="ORF">CRP01_41630</name>
</gene>
<organism evidence="1 2">
    <name type="scientific">Flavilitoribacter nigricans (strain ATCC 23147 / DSM 23189 / NBRC 102662 / NCIMB 1420 / SS-2)</name>
    <name type="common">Lewinella nigricans</name>
    <dbReference type="NCBI Taxonomy" id="1122177"/>
    <lineage>
        <taxon>Bacteria</taxon>
        <taxon>Pseudomonadati</taxon>
        <taxon>Bacteroidota</taxon>
        <taxon>Saprospiria</taxon>
        <taxon>Saprospirales</taxon>
        <taxon>Lewinellaceae</taxon>
        <taxon>Flavilitoribacter</taxon>
    </lineage>
</organism>
<accession>A0A2D0MWE9</accession>